<reference evidence="1 2" key="1">
    <citation type="submission" date="2012-02" db="EMBL/GenBank/DDBJ databases">
        <title>The Genome Sequence of Bacteroides cellulosilyticus CL02T12C19.</title>
        <authorList>
            <consortium name="The Broad Institute Genome Sequencing Platform"/>
            <person name="Earl A."/>
            <person name="Ward D."/>
            <person name="Feldgarden M."/>
            <person name="Gevers D."/>
            <person name="Zitomersky N.L."/>
            <person name="Coyne M.J."/>
            <person name="Comstock L.E."/>
            <person name="Young S.K."/>
            <person name="Zeng Q."/>
            <person name="Gargeya S."/>
            <person name="Fitzgerald M."/>
            <person name="Haas B."/>
            <person name="Abouelleil A."/>
            <person name="Alvarado L."/>
            <person name="Arachchi H.M."/>
            <person name="Berlin A."/>
            <person name="Chapman S.B."/>
            <person name="Gearin G."/>
            <person name="Goldberg J."/>
            <person name="Griggs A."/>
            <person name="Gujja S."/>
            <person name="Hansen M."/>
            <person name="Heiman D."/>
            <person name="Howarth C."/>
            <person name="Larimer J."/>
            <person name="Lui A."/>
            <person name="MacDonald P.J.P."/>
            <person name="McCowen C."/>
            <person name="Montmayeur A."/>
            <person name="Murphy C."/>
            <person name="Neiman D."/>
            <person name="Pearson M."/>
            <person name="Priest M."/>
            <person name="Roberts A."/>
            <person name="Saif S."/>
            <person name="Shea T."/>
            <person name="Sisk P."/>
            <person name="Stolte C."/>
            <person name="Sykes S."/>
            <person name="Wortman J."/>
            <person name="Nusbaum C."/>
            <person name="Birren B."/>
        </authorList>
    </citation>
    <scope>NUCLEOTIDE SEQUENCE [LARGE SCALE GENOMIC DNA]</scope>
    <source>
        <strain evidence="1 2">CL02T12C19</strain>
    </source>
</reference>
<dbReference type="HOGENOM" id="CLU_3284681_0_0_10"/>
<sequence>MIVSTVLFLMHTFVAVKKHAIMFGEICMKNTFLASYGMKN</sequence>
<dbReference type="EMBL" id="AGXG01000006">
    <property type="protein sequence ID" value="EIY38975.1"/>
    <property type="molecule type" value="Genomic_DNA"/>
</dbReference>
<name>I8WK65_9BACE</name>
<evidence type="ECO:0000313" key="1">
    <source>
        <dbReference type="EMBL" id="EIY38975.1"/>
    </source>
</evidence>
<evidence type="ECO:0000313" key="2">
    <source>
        <dbReference type="Proteomes" id="UP000003741"/>
    </source>
</evidence>
<comment type="caution">
    <text evidence="1">The sequence shown here is derived from an EMBL/GenBank/DDBJ whole genome shotgun (WGS) entry which is preliminary data.</text>
</comment>
<gene>
    <name evidence="1" type="ORF">HMPREF1062_00484</name>
</gene>
<dbReference type="Proteomes" id="UP000003741">
    <property type="component" value="Unassembled WGS sequence"/>
</dbReference>
<dbReference type="AlphaFoldDB" id="I8WK65"/>
<keyword evidence="2" id="KW-1185">Reference proteome</keyword>
<dbReference type="PATRIC" id="fig|997874.3.peg.491"/>
<organism evidence="1 2">
    <name type="scientific">Bacteroides cellulosilyticus CL02T12C19</name>
    <dbReference type="NCBI Taxonomy" id="997874"/>
    <lineage>
        <taxon>Bacteria</taxon>
        <taxon>Pseudomonadati</taxon>
        <taxon>Bacteroidota</taxon>
        <taxon>Bacteroidia</taxon>
        <taxon>Bacteroidales</taxon>
        <taxon>Bacteroidaceae</taxon>
        <taxon>Bacteroides</taxon>
    </lineage>
</organism>
<proteinExistence type="predicted"/>
<protein>
    <submittedName>
        <fullName evidence="1">Uncharacterized protein</fullName>
    </submittedName>
</protein>
<accession>I8WK65</accession>